<organism evidence="9 10">
    <name type="scientific">Clostridium fungisolvens</name>
    <dbReference type="NCBI Taxonomy" id="1604897"/>
    <lineage>
        <taxon>Bacteria</taxon>
        <taxon>Bacillati</taxon>
        <taxon>Bacillota</taxon>
        <taxon>Clostridia</taxon>
        <taxon>Eubacteriales</taxon>
        <taxon>Clostridiaceae</taxon>
        <taxon>Clostridium</taxon>
    </lineage>
</organism>
<reference evidence="9 10" key="1">
    <citation type="submission" date="2020-07" db="EMBL/GenBank/DDBJ databases">
        <title>A new beta-1,3-glucan-decomposing anaerobic bacterium isolated from anoxic soil subjected to biological soil disinfestation.</title>
        <authorList>
            <person name="Ueki A."/>
            <person name="Tonouchi A."/>
        </authorList>
    </citation>
    <scope>NUCLEOTIDE SEQUENCE [LARGE SCALE GENOMIC DNA]</scope>
    <source>
        <strain evidence="9 10">TW1</strain>
    </source>
</reference>
<feature type="transmembrane region" description="Helical" evidence="7">
    <location>
        <begin position="6"/>
        <end position="23"/>
    </location>
</feature>
<evidence type="ECO:0000256" key="6">
    <source>
        <dbReference type="ARBA" id="ARBA00023136"/>
    </source>
</evidence>
<feature type="domain" description="YetF C-terminal" evidence="8">
    <location>
        <begin position="79"/>
        <end position="211"/>
    </location>
</feature>
<name>A0A6V8SD03_9CLOT</name>
<dbReference type="GO" id="GO:0005886">
    <property type="term" value="C:plasma membrane"/>
    <property type="evidence" value="ECO:0007669"/>
    <property type="project" value="UniProtKB-SubCell"/>
</dbReference>
<comment type="subcellular location">
    <subcellularLocation>
        <location evidence="1">Cell membrane</location>
        <topology evidence="1">Multi-pass membrane protein</topology>
    </subcellularLocation>
</comment>
<dbReference type="InterPro" id="IPR023090">
    <property type="entry name" value="UPF0702_alpha/beta_dom_sf"/>
</dbReference>
<keyword evidence="6 7" id="KW-0472">Membrane</keyword>
<feature type="transmembrane region" description="Helical" evidence="7">
    <location>
        <begin position="54"/>
        <end position="73"/>
    </location>
</feature>
<dbReference type="RefSeq" id="WP_183275901.1">
    <property type="nucleotide sequence ID" value="NZ_BLZR01000001.1"/>
</dbReference>
<evidence type="ECO:0000259" key="8">
    <source>
        <dbReference type="Pfam" id="PF04239"/>
    </source>
</evidence>
<dbReference type="InterPro" id="IPR007353">
    <property type="entry name" value="DUF421"/>
</dbReference>
<evidence type="ECO:0000256" key="4">
    <source>
        <dbReference type="ARBA" id="ARBA00022692"/>
    </source>
</evidence>
<comment type="similarity">
    <text evidence="2">Belongs to the UPF0702 family.</text>
</comment>
<evidence type="ECO:0000256" key="7">
    <source>
        <dbReference type="SAM" id="Phobius"/>
    </source>
</evidence>
<evidence type="ECO:0000256" key="2">
    <source>
        <dbReference type="ARBA" id="ARBA00006448"/>
    </source>
</evidence>
<evidence type="ECO:0000313" key="10">
    <source>
        <dbReference type="Proteomes" id="UP000580568"/>
    </source>
</evidence>
<evidence type="ECO:0000256" key="1">
    <source>
        <dbReference type="ARBA" id="ARBA00004651"/>
    </source>
</evidence>
<keyword evidence="3" id="KW-1003">Cell membrane</keyword>
<dbReference type="Proteomes" id="UP000580568">
    <property type="component" value="Unassembled WGS sequence"/>
</dbReference>
<dbReference type="EMBL" id="BLZR01000001">
    <property type="protein sequence ID" value="GFP74335.1"/>
    <property type="molecule type" value="Genomic_DNA"/>
</dbReference>
<keyword evidence="5 7" id="KW-1133">Transmembrane helix</keyword>
<accession>A0A6V8SD03</accession>
<sequence length="233" mass="26545">MLIVLIRTVILYSVVVLVMRLMGKRQIGELQPYEFVITMMISDLAALPMQDTRLPLLLGVIPIITLLMLKTLLSEIQLKSKIARKVIDGTPCVLIKEGKVNFKSLISQRINIDDLMEELRLSGYFNIKDIQYAILENNGQVSVIPKKALSPATKQDVKVDEEEDKLPLVLVINGKLDKKALHRANKDFSWLEKMLKKNNVDDLKNVYIAMMDSNAQFFLQKKDDIIDFGDDDL</sequence>
<protein>
    <recommendedName>
        <fullName evidence="8">YetF C-terminal domain-containing protein</fullName>
    </recommendedName>
</protein>
<evidence type="ECO:0000256" key="5">
    <source>
        <dbReference type="ARBA" id="ARBA00022989"/>
    </source>
</evidence>
<comment type="caution">
    <text evidence="9">The sequence shown here is derived from an EMBL/GenBank/DDBJ whole genome shotgun (WGS) entry which is preliminary data.</text>
</comment>
<evidence type="ECO:0000313" key="9">
    <source>
        <dbReference type="EMBL" id="GFP74335.1"/>
    </source>
</evidence>
<evidence type="ECO:0000256" key="3">
    <source>
        <dbReference type="ARBA" id="ARBA00022475"/>
    </source>
</evidence>
<dbReference type="PANTHER" id="PTHR34582:SF6">
    <property type="entry name" value="UPF0702 TRANSMEMBRANE PROTEIN YCAP"/>
    <property type="match status" value="1"/>
</dbReference>
<proteinExistence type="inferred from homology"/>
<gene>
    <name evidence="9" type="ORF">bsdtw1_00382</name>
</gene>
<dbReference type="Gene3D" id="3.30.240.20">
    <property type="entry name" value="bsu07140 like domains"/>
    <property type="match status" value="2"/>
</dbReference>
<dbReference type="Pfam" id="PF04239">
    <property type="entry name" value="DUF421"/>
    <property type="match status" value="1"/>
</dbReference>
<dbReference type="AlphaFoldDB" id="A0A6V8SD03"/>
<keyword evidence="10" id="KW-1185">Reference proteome</keyword>
<keyword evidence="4 7" id="KW-0812">Transmembrane</keyword>
<dbReference type="PANTHER" id="PTHR34582">
    <property type="entry name" value="UPF0702 TRANSMEMBRANE PROTEIN YCAP"/>
    <property type="match status" value="1"/>
</dbReference>